<keyword evidence="1" id="KW-0677">Repeat</keyword>
<keyword evidence="5" id="KW-1185">Reference proteome</keyword>
<evidence type="ECO:0000256" key="2">
    <source>
        <dbReference type="ARBA" id="ARBA00022803"/>
    </source>
</evidence>
<dbReference type="SUPFAM" id="SSF48452">
    <property type="entry name" value="TPR-like"/>
    <property type="match status" value="2"/>
</dbReference>
<accession>A0A934TPJ6</accession>
<comment type="caution">
    <text evidence="4">The sequence shown here is derived from an EMBL/GenBank/DDBJ whole genome shotgun (WGS) entry which is preliminary data.</text>
</comment>
<dbReference type="InterPro" id="IPR052346">
    <property type="entry name" value="O-mannosyl-transferase_TMTC"/>
</dbReference>
<dbReference type="EMBL" id="JAEPWM010000001">
    <property type="protein sequence ID" value="MBK6005064.1"/>
    <property type="molecule type" value="Genomic_DNA"/>
</dbReference>
<feature type="signal peptide" evidence="3">
    <location>
        <begin position="1"/>
        <end position="25"/>
    </location>
</feature>
<dbReference type="GO" id="GO:0030968">
    <property type="term" value="P:endoplasmic reticulum unfolded protein response"/>
    <property type="evidence" value="ECO:0007669"/>
    <property type="project" value="TreeGrafter"/>
</dbReference>
<dbReference type="InterPro" id="IPR019734">
    <property type="entry name" value="TPR_rpt"/>
</dbReference>
<reference evidence="4" key="1">
    <citation type="journal article" date="2012" name="J. Microbiol. Biotechnol.">
        <title>Ramlibacter ginsenosidimutans sp. nov., with ginsenoside-converting activity.</title>
        <authorList>
            <person name="Wang L."/>
            <person name="An D.S."/>
            <person name="Kim S.G."/>
            <person name="Jin F.X."/>
            <person name="Kim S.C."/>
            <person name="Lee S.T."/>
            <person name="Im W.T."/>
        </authorList>
    </citation>
    <scope>NUCLEOTIDE SEQUENCE</scope>
    <source>
        <strain evidence="4">KACC 17527</strain>
    </source>
</reference>
<keyword evidence="2" id="KW-0802">TPR repeat</keyword>
<reference evidence="4" key="2">
    <citation type="submission" date="2021-01" db="EMBL/GenBank/DDBJ databases">
        <authorList>
            <person name="Kang M."/>
        </authorList>
    </citation>
    <scope>NUCLEOTIDE SEQUENCE</scope>
    <source>
        <strain evidence="4">KACC 17527</strain>
    </source>
</reference>
<organism evidence="4 5">
    <name type="scientific">Ramlibacter ginsenosidimutans</name>
    <dbReference type="NCBI Taxonomy" id="502333"/>
    <lineage>
        <taxon>Bacteria</taxon>
        <taxon>Pseudomonadati</taxon>
        <taxon>Pseudomonadota</taxon>
        <taxon>Betaproteobacteria</taxon>
        <taxon>Burkholderiales</taxon>
        <taxon>Comamonadaceae</taxon>
        <taxon>Ramlibacter</taxon>
    </lineage>
</organism>
<evidence type="ECO:0000256" key="3">
    <source>
        <dbReference type="SAM" id="SignalP"/>
    </source>
</evidence>
<dbReference type="GO" id="GO:0000030">
    <property type="term" value="F:mannosyltransferase activity"/>
    <property type="evidence" value="ECO:0007669"/>
    <property type="project" value="TreeGrafter"/>
</dbReference>
<name>A0A934TPJ6_9BURK</name>
<dbReference type="PANTHER" id="PTHR44227">
    <property type="match status" value="1"/>
</dbReference>
<evidence type="ECO:0000256" key="1">
    <source>
        <dbReference type="ARBA" id="ARBA00022737"/>
    </source>
</evidence>
<dbReference type="PROSITE" id="PS51257">
    <property type="entry name" value="PROKAR_LIPOPROTEIN"/>
    <property type="match status" value="1"/>
</dbReference>
<evidence type="ECO:0000313" key="4">
    <source>
        <dbReference type="EMBL" id="MBK6005064.1"/>
    </source>
</evidence>
<feature type="chain" id="PRO_5037458212" evidence="3">
    <location>
        <begin position="26"/>
        <end position="584"/>
    </location>
</feature>
<proteinExistence type="predicted"/>
<dbReference type="Gene3D" id="1.25.40.10">
    <property type="entry name" value="Tetratricopeptide repeat domain"/>
    <property type="match status" value="2"/>
</dbReference>
<gene>
    <name evidence="4" type="ORF">JJB11_03075</name>
</gene>
<dbReference type="Proteomes" id="UP000630528">
    <property type="component" value="Unassembled WGS sequence"/>
</dbReference>
<keyword evidence="3" id="KW-0732">Signal</keyword>
<dbReference type="SMART" id="SM00028">
    <property type="entry name" value="TPR"/>
    <property type="match status" value="5"/>
</dbReference>
<sequence length="584" mass="63680">MMRFRPAALAAALFAACASMAPALAQTTGTDTGTTVAAAPANSGLDAELFYELLLGELNSRGADPGVGFALILDAARKTNDPALYQRAVELAFEARSGDAALQAARAWKQAFPQSREANRYVLQILVALNKLPESVEPLRTELALTDPGDRPAVIAAIARAYARAADKKEAAATLQKGLADYLGKPDTGAAAWSAVGRLRLAAGDTAGALDAARRGQAANPKAEGPVLLALEIMDPKVPEAEALVRNYLQGQPLPELRLSYARALLDAQRSSEALQQLEVVTRERPDFPEAWLAQGSLQVQDNQLDAAEASLKKYLALVQSQGASEERSRGIAQAYLALAQVEEKRGHYAQANAWLDRIDSAQDLLQAQSRRASILARQGKIDEALKLIRAVPERSPADARLKGLAEVQLLRDNKQYQAAYDVLGQMVAKDPADPDLLYDQAMLAEKMGHFDDMEKLLRELMVKKPDYQHAYNALGYSLAERNVRLPEAKQLIEKALQFSPGDPFISDSLAWVEYRMGNKADALRILQAAYKERPDPEIAAHLGEVLWSLGQRDQAQAVWREGLLQSPDNETLQETLKRLQVKP</sequence>
<dbReference type="InterPro" id="IPR011990">
    <property type="entry name" value="TPR-like_helical_dom_sf"/>
</dbReference>
<dbReference type="AlphaFoldDB" id="A0A934TPJ6"/>
<dbReference type="Pfam" id="PF14559">
    <property type="entry name" value="TPR_19"/>
    <property type="match status" value="1"/>
</dbReference>
<evidence type="ECO:0000313" key="5">
    <source>
        <dbReference type="Proteomes" id="UP000630528"/>
    </source>
</evidence>
<protein>
    <submittedName>
        <fullName evidence="4">Tetratricopeptide repeat protein</fullName>
    </submittedName>
</protein>
<dbReference type="GO" id="GO:0035269">
    <property type="term" value="P:protein O-linked glycosylation via mannose"/>
    <property type="evidence" value="ECO:0007669"/>
    <property type="project" value="TreeGrafter"/>
</dbReference>
<dbReference type="RefSeq" id="WP_201166427.1">
    <property type="nucleotide sequence ID" value="NZ_JAEPWM010000001.1"/>
</dbReference>
<dbReference type="Pfam" id="PF13432">
    <property type="entry name" value="TPR_16"/>
    <property type="match status" value="2"/>
</dbReference>
<dbReference type="PANTHER" id="PTHR44227:SF3">
    <property type="entry name" value="PROTEIN O-MANNOSYL-TRANSFERASE TMTC4"/>
    <property type="match status" value="1"/>
</dbReference>